<evidence type="ECO:0000313" key="3">
    <source>
        <dbReference type="Proteomes" id="UP000000323"/>
    </source>
</evidence>
<accession>D1CEZ0</accession>
<dbReference type="EMBL" id="CP001825">
    <property type="protein sequence ID" value="ACZ41496.1"/>
    <property type="molecule type" value="Genomic_DNA"/>
</dbReference>
<evidence type="ECO:0000313" key="2">
    <source>
        <dbReference type="EMBL" id="ACZ41496.1"/>
    </source>
</evidence>
<dbReference type="Proteomes" id="UP000000323">
    <property type="component" value="Chromosome 1"/>
</dbReference>
<dbReference type="STRING" id="525904.Tter_0578"/>
<evidence type="ECO:0000259" key="1">
    <source>
        <dbReference type="Pfam" id="PF23621"/>
    </source>
</evidence>
<dbReference type="Pfam" id="PF23621">
    <property type="entry name" value="BP74_N"/>
    <property type="match status" value="1"/>
</dbReference>
<dbReference type="AlphaFoldDB" id="D1CEZ0"/>
<dbReference type="OrthoDB" id="1495671at2"/>
<sequence length="192" mass="20915">MRGLLRFIFLATLIATLGFAFLPDNSLAEEESAIIATFDVNGEKFKVLVRNPATIAQILDLKEGKSTASIPNGKILPGAGEMNHNAPYSWHLDPQDISMADFTIELCDGTPSYVEDNVKYFIEKVGRYCPWSAKLVSVEYVKGSQGTAPKLPNSGAGSMYEPRENDVTGSMLAASILILAGSTIYFIRKFLA</sequence>
<dbReference type="InterPro" id="IPR056422">
    <property type="entry name" value="BP74_N"/>
</dbReference>
<dbReference type="eggNOG" id="ENOG50338F4">
    <property type="taxonomic scope" value="Bacteria"/>
</dbReference>
<gene>
    <name evidence="2" type="ordered locus">Tter_0578</name>
</gene>
<feature type="domain" description="BP74 N-terminal" evidence="1">
    <location>
        <begin position="32"/>
        <end position="139"/>
    </location>
</feature>
<protein>
    <recommendedName>
        <fullName evidence="1">BP74 N-terminal domain-containing protein</fullName>
    </recommendedName>
</protein>
<dbReference type="HOGENOM" id="CLU_1414584_0_0_0"/>
<organism evidence="2 3">
    <name type="scientific">Thermobaculum terrenum (strain ATCC BAA-798 / CCMEE 7001 / YNP1)</name>
    <dbReference type="NCBI Taxonomy" id="525904"/>
    <lineage>
        <taxon>Bacteria</taxon>
        <taxon>Bacillati</taxon>
        <taxon>Chloroflexota</taxon>
        <taxon>Chloroflexia</taxon>
        <taxon>Candidatus Thermobaculales</taxon>
        <taxon>Candidatus Thermobaculaceae</taxon>
        <taxon>Thermobaculum</taxon>
    </lineage>
</organism>
<dbReference type="RefSeq" id="WP_012874531.1">
    <property type="nucleotide sequence ID" value="NC_013525.1"/>
</dbReference>
<proteinExistence type="predicted"/>
<keyword evidence="3" id="KW-1185">Reference proteome</keyword>
<name>D1CEZ0_THET1</name>
<reference evidence="3" key="1">
    <citation type="journal article" date="2010" name="Stand. Genomic Sci.">
        <title>Complete genome sequence of 'Thermobaculum terrenum' type strain (YNP1).</title>
        <authorList>
            <person name="Kiss H."/>
            <person name="Cleland D."/>
            <person name="Lapidus A."/>
            <person name="Lucas S."/>
            <person name="Glavina Del Rio T."/>
            <person name="Nolan M."/>
            <person name="Tice H."/>
            <person name="Han C."/>
            <person name="Goodwin L."/>
            <person name="Pitluck S."/>
            <person name="Liolios K."/>
            <person name="Ivanova N."/>
            <person name="Mavromatis K."/>
            <person name="Ovchinnikova G."/>
            <person name="Pati A."/>
            <person name="Chen A."/>
            <person name="Palaniappan K."/>
            <person name="Land M."/>
            <person name="Hauser L."/>
            <person name="Chang Y."/>
            <person name="Jeffries C."/>
            <person name="Lu M."/>
            <person name="Brettin T."/>
            <person name="Detter J."/>
            <person name="Goker M."/>
            <person name="Tindall B."/>
            <person name="Beck B."/>
            <person name="McDermott T."/>
            <person name="Woyke T."/>
            <person name="Bristow J."/>
            <person name="Eisen J."/>
            <person name="Markowitz V."/>
            <person name="Hugenholtz P."/>
            <person name="Kyrpides N."/>
            <person name="Klenk H."/>
            <person name="Cheng J."/>
        </authorList>
    </citation>
    <scope>NUCLEOTIDE SEQUENCE [LARGE SCALE GENOMIC DNA]</scope>
    <source>
        <strain evidence="3">ATCC BAA-798 / YNP1</strain>
    </source>
</reference>
<dbReference type="KEGG" id="ttr:Tter_0578"/>